<feature type="compositionally biased region" description="Low complexity" evidence="1">
    <location>
        <begin position="1065"/>
        <end position="1078"/>
    </location>
</feature>
<feature type="compositionally biased region" description="Pro residues" evidence="1">
    <location>
        <begin position="877"/>
        <end position="887"/>
    </location>
</feature>
<feature type="compositionally biased region" description="Polar residues" evidence="1">
    <location>
        <begin position="896"/>
        <end position="906"/>
    </location>
</feature>
<feature type="compositionally biased region" description="Basic and acidic residues" evidence="1">
    <location>
        <begin position="429"/>
        <end position="448"/>
    </location>
</feature>
<evidence type="ECO:0000259" key="2">
    <source>
        <dbReference type="Pfam" id="PF23030"/>
    </source>
</evidence>
<feature type="region of interest" description="Disordered" evidence="1">
    <location>
        <begin position="475"/>
        <end position="535"/>
    </location>
</feature>
<feature type="compositionally biased region" description="Low complexity" evidence="1">
    <location>
        <begin position="778"/>
        <end position="794"/>
    </location>
</feature>
<evidence type="ECO:0000313" key="3">
    <source>
        <dbReference type="EMBL" id="TNM94292.1"/>
    </source>
</evidence>
<keyword evidence="4" id="KW-1185">Reference proteome</keyword>
<evidence type="ECO:0000313" key="4">
    <source>
        <dbReference type="Proteomes" id="UP000516260"/>
    </source>
</evidence>
<feature type="compositionally biased region" description="Basic and acidic residues" evidence="1">
    <location>
        <begin position="261"/>
        <end position="302"/>
    </location>
</feature>
<feature type="compositionally biased region" description="Pro residues" evidence="1">
    <location>
        <begin position="565"/>
        <end position="578"/>
    </location>
</feature>
<feature type="region of interest" description="Disordered" evidence="1">
    <location>
        <begin position="1064"/>
        <end position="1095"/>
    </location>
</feature>
<dbReference type="Proteomes" id="UP000516260">
    <property type="component" value="Chromosome 2"/>
</dbReference>
<gene>
    <name evidence="3" type="ORF">fugu_002468</name>
</gene>
<dbReference type="InterPro" id="IPR057031">
    <property type="entry name" value="SFR19-like_C"/>
</dbReference>
<dbReference type="EMBL" id="SWLE01000012">
    <property type="protein sequence ID" value="TNM94292.1"/>
    <property type="molecule type" value="Genomic_DNA"/>
</dbReference>
<feature type="compositionally biased region" description="Basic and acidic residues" evidence="1">
    <location>
        <begin position="345"/>
        <end position="383"/>
    </location>
</feature>
<feature type="compositionally biased region" description="Basic and acidic residues" evidence="1">
    <location>
        <begin position="113"/>
        <end position="127"/>
    </location>
</feature>
<feature type="compositionally biased region" description="Basic and acidic residues" evidence="1">
    <location>
        <begin position="746"/>
        <end position="757"/>
    </location>
</feature>
<feature type="region of interest" description="Disordered" evidence="1">
    <location>
        <begin position="106"/>
        <end position="147"/>
    </location>
</feature>
<feature type="region of interest" description="Disordered" evidence="1">
    <location>
        <begin position="213"/>
        <end position="458"/>
    </location>
</feature>
<reference evidence="3 4" key="1">
    <citation type="submission" date="2019-04" db="EMBL/GenBank/DDBJ databases">
        <title>The sequence and de novo assembly of Takifugu bimaculatus genome using PacBio and Hi-C technologies.</title>
        <authorList>
            <person name="Xu P."/>
            <person name="Liu B."/>
            <person name="Zhou Z."/>
        </authorList>
    </citation>
    <scope>NUCLEOTIDE SEQUENCE [LARGE SCALE GENOMIC DNA]</scope>
    <source>
        <strain evidence="3">TB-2018</strain>
        <tissue evidence="3">Muscle</tissue>
    </source>
</reference>
<feature type="compositionally biased region" description="Polar residues" evidence="1">
    <location>
        <begin position="812"/>
        <end position="824"/>
    </location>
</feature>
<feature type="region of interest" description="Disordered" evidence="1">
    <location>
        <begin position="838"/>
        <end position="914"/>
    </location>
</feature>
<feature type="compositionally biased region" description="Low complexity" evidence="1">
    <location>
        <begin position="605"/>
        <end position="618"/>
    </location>
</feature>
<feature type="region of interest" description="Disordered" evidence="1">
    <location>
        <begin position="986"/>
        <end position="1006"/>
    </location>
</feature>
<feature type="compositionally biased region" description="Pro residues" evidence="1">
    <location>
        <begin position="1083"/>
        <end position="1093"/>
    </location>
</feature>
<protein>
    <recommendedName>
        <fullName evidence="2">SFR19-like C-terminal domain-containing protein</fullName>
    </recommendedName>
</protein>
<feature type="compositionally biased region" description="Low complexity" evidence="1">
    <location>
        <begin position="216"/>
        <end position="232"/>
    </location>
</feature>
<feature type="compositionally biased region" description="Basic and acidic residues" evidence="1">
    <location>
        <begin position="327"/>
        <end position="336"/>
    </location>
</feature>
<feature type="region of interest" description="Disordered" evidence="1">
    <location>
        <begin position="554"/>
        <end position="618"/>
    </location>
</feature>
<feature type="compositionally biased region" description="Basic and acidic residues" evidence="1">
    <location>
        <begin position="36"/>
        <end position="48"/>
    </location>
</feature>
<feature type="compositionally biased region" description="Basic residues" evidence="1">
    <location>
        <begin position="303"/>
        <end position="320"/>
    </location>
</feature>
<feature type="region of interest" description="Disordered" evidence="1">
    <location>
        <begin position="644"/>
        <end position="712"/>
    </location>
</feature>
<feature type="compositionally biased region" description="Gly residues" evidence="1">
    <location>
        <begin position="702"/>
        <end position="711"/>
    </location>
</feature>
<feature type="compositionally biased region" description="Polar residues" evidence="1">
    <location>
        <begin position="233"/>
        <end position="248"/>
    </location>
</feature>
<feature type="compositionally biased region" description="Low complexity" evidence="1">
    <location>
        <begin position="682"/>
        <end position="693"/>
    </location>
</feature>
<feature type="compositionally biased region" description="Low complexity" evidence="1">
    <location>
        <begin position="861"/>
        <end position="876"/>
    </location>
</feature>
<evidence type="ECO:0000256" key="1">
    <source>
        <dbReference type="SAM" id="MobiDB-lite"/>
    </source>
</evidence>
<dbReference type="Pfam" id="PF23030">
    <property type="entry name" value="SCAF11-like_C"/>
    <property type="match status" value="1"/>
</dbReference>
<proteinExistence type="predicted"/>
<dbReference type="InterPro" id="IPR042841">
    <property type="entry name" value="SCAF1"/>
</dbReference>
<dbReference type="AlphaFoldDB" id="A0A4Z2BQV1"/>
<name>A0A4Z2BQV1_9TELE</name>
<organism evidence="3 4">
    <name type="scientific">Takifugu bimaculatus</name>
    <dbReference type="NCBI Taxonomy" id="433685"/>
    <lineage>
        <taxon>Eukaryota</taxon>
        <taxon>Metazoa</taxon>
        <taxon>Chordata</taxon>
        <taxon>Craniata</taxon>
        <taxon>Vertebrata</taxon>
        <taxon>Euteleostomi</taxon>
        <taxon>Actinopterygii</taxon>
        <taxon>Neopterygii</taxon>
        <taxon>Teleostei</taxon>
        <taxon>Neoteleostei</taxon>
        <taxon>Acanthomorphata</taxon>
        <taxon>Eupercaria</taxon>
        <taxon>Tetraodontiformes</taxon>
        <taxon>Tetradontoidea</taxon>
        <taxon>Tetraodontidae</taxon>
        <taxon>Takifugu</taxon>
    </lineage>
</organism>
<sequence>MSMDSLTHTSLKQCVIYKGADMDREIYDPFYPTEGMKGDDGKYEKYDPFDPTGSPASDGKGGKVGVVNKNIEQGDDELEEPPDSTVAMIGLSSPCQITAVAWRQRVDSNSTKAQEKTDSDESDHSEIEEGEIIGAVDKNGSAKRFGKDISSLSSTRVSFLGSKPERILRVLDGDGFVSVCTEANWKTEIHTEDEPAVEVEDLRSKLVSRRKERYLSYPPSSSHSPQAPMSPSNPLTVTAPTHFTSHVEQSSKKYKLSKSLMDTDRLKSKNKNPGEKEERKKKKKDEGVRERCKDKDKEQREAKRSRKSRSSSSKARKRHHGSLELSRSWKSDKKDSTGNFLSLSEEEKREAAWNMDRGNEKDKDRHRGRDKHRGRERDWERGRSHTSSRGRVQRDKDSSYQKKNKEIKGRCHVSTREHGKSKCSKRSREKREISKDAQRDKEWRRDGRPVVPPSIQDLNGSDLFAIKRTITVTTTTTTTTVPGSPRLASVSPCLPIENSTKPPQKKKRKRQAIGEVDDCHSQSQSLSPLRYQSYESDHYSDKLEIDVLSLDGEALDSDYPSLEDSPPPVLPPEPPVPSPKTKTNLKTEQHHVKKKLQTLKKKGQSESSSPSRSKSKCISSLLVTSGSVPVSSGFGLAKRARKIVKEKEKGSRKNVVRSSKLKKDGGRKSKLQSKVSVLVREGVSSTTGPSVGSGKMGIELLGPGGTSGGSGSSVVGGSIAVVFCRDNESRSPFLKPCSEPLSLSSRSKDLDNMEKRNRLGAPSSLTSSVRLKPKKTKQSSITSTSSLASSPSSSLVNKGRRSAGKKIKENSEATGSTAGDVNQIKSSMEIWSGASLDVQSAAGERRKSVSPQMSQAGPALCSSSASCSSAISVLPPSSSPPHTPPSPMQDTRESTPDSQTVDSSCKTPDPLFLGEECLSQSSPILLPASGPPSISISHGSGLNITLSTPTAKSLPPDNASKSLISLPCLSSSAGCGLSSLSLPLSSSDPSSSSVSSSSASKPPHPLPLSSPALPWSLQTGVDCTTGGVLALTALLFKMEEANIASRAKAQEFIQATSQILSQANQSQSQHQVPVSSASTSQVSPPPTLPPAPGLSPAQFILHSSLPLVGSTKTPPSLLHTSIGGGCAQTPPSIIPVVLSGVSGSSGDTGWDNETKDPDKYLKKLHTQERAVEEVKLAIKPYYQRKDINKDEYKDILRKAVHKICHSRTGEINPVKVSNLVKLYVQRYKYFRKHGRKIGEEEKEDRELGALQSSA</sequence>
<dbReference type="PANTHER" id="PTHR47013">
    <property type="entry name" value="SPLICING FACTOR, ARGININE/SERINE-RICH 19"/>
    <property type="match status" value="1"/>
</dbReference>
<feature type="compositionally biased region" description="Basic and acidic residues" evidence="1">
    <location>
        <begin position="392"/>
        <end position="420"/>
    </location>
</feature>
<feature type="region of interest" description="Disordered" evidence="1">
    <location>
        <begin position="730"/>
        <end position="824"/>
    </location>
</feature>
<accession>A0A4Z2BQV1</accession>
<dbReference type="PANTHER" id="PTHR47013:SF1">
    <property type="entry name" value="SPLICING FACTOR, ARGININE_SERINE-RICH 19"/>
    <property type="match status" value="1"/>
</dbReference>
<feature type="compositionally biased region" description="Basic residues" evidence="1">
    <location>
        <begin position="591"/>
        <end position="602"/>
    </location>
</feature>
<feature type="domain" description="SFR19-like C-terminal" evidence="2">
    <location>
        <begin position="1155"/>
        <end position="1236"/>
    </location>
</feature>
<dbReference type="GO" id="GO:0099122">
    <property type="term" value="F:RNA polymerase II C-terminal domain binding"/>
    <property type="evidence" value="ECO:0007669"/>
    <property type="project" value="TreeGrafter"/>
</dbReference>
<feature type="region of interest" description="Disordered" evidence="1">
    <location>
        <begin position="33"/>
        <end position="67"/>
    </location>
</feature>
<comment type="caution">
    <text evidence="3">The sequence shown here is derived from an EMBL/GenBank/DDBJ whole genome shotgun (WGS) entry which is preliminary data.</text>
</comment>
<feature type="compositionally biased region" description="Low complexity" evidence="1">
    <location>
        <begin position="986"/>
        <end position="1001"/>
    </location>
</feature>